<feature type="region of interest" description="Disordered" evidence="1">
    <location>
        <begin position="132"/>
        <end position="178"/>
    </location>
</feature>
<dbReference type="EMBL" id="JACHJD010000026">
    <property type="protein sequence ID" value="MBB5109362.1"/>
    <property type="molecule type" value="Genomic_DNA"/>
</dbReference>
<feature type="compositionally biased region" description="Basic and acidic residues" evidence="1">
    <location>
        <begin position="286"/>
        <end position="304"/>
    </location>
</feature>
<keyword evidence="2" id="KW-0472">Membrane</keyword>
<proteinExistence type="predicted"/>
<dbReference type="PANTHER" id="PTHR34700">
    <property type="entry name" value="POTASSIUM BINDING PROTEIN KBP"/>
    <property type="match status" value="1"/>
</dbReference>
<evidence type="ECO:0000256" key="1">
    <source>
        <dbReference type="SAM" id="MobiDB-lite"/>
    </source>
</evidence>
<dbReference type="CDD" id="cd00118">
    <property type="entry name" value="LysM"/>
    <property type="match status" value="1"/>
</dbReference>
<feature type="compositionally biased region" description="Low complexity" evidence="1">
    <location>
        <begin position="443"/>
        <end position="455"/>
    </location>
</feature>
<reference evidence="4 5" key="1">
    <citation type="submission" date="2020-08" db="EMBL/GenBank/DDBJ databases">
        <title>Genomic Encyclopedia of Type Strains, Phase III (KMG-III): the genomes of soil and plant-associated and newly described type strains.</title>
        <authorList>
            <person name="Whitman W."/>
        </authorList>
    </citation>
    <scope>NUCLEOTIDE SEQUENCE [LARGE SCALE GENOMIC DNA]</scope>
    <source>
        <strain evidence="4 5">CECT 3146</strain>
    </source>
</reference>
<feature type="region of interest" description="Disordered" evidence="1">
    <location>
        <begin position="201"/>
        <end position="397"/>
    </location>
</feature>
<dbReference type="PANTHER" id="PTHR34700:SF4">
    <property type="entry name" value="PHAGE-LIKE ELEMENT PBSX PROTEIN XKDP"/>
    <property type="match status" value="1"/>
</dbReference>
<feature type="region of interest" description="Disordered" evidence="1">
    <location>
        <begin position="730"/>
        <end position="884"/>
    </location>
</feature>
<evidence type="ECO:0000259" key="3">
    <source>
        <dbReference type="PROSITE" id="PS51782"/>
    </source>
</evidence>
<dbReference type="Proteomes" id="UP000549009">
    <property type="component" value="Unassembled WGS sequence"/>
</dbReference>
<dbReference type="InterPro" id="IPR036779">
    <property type="entry name" value="LysM_dom_sf"/>
</dbReference>
<dbReference type="InterPro" id="IPR052196">
    <property type="entry name" value="Bact_Kbp"/>
</dbReference>
<keyword evidence="2" id="KW-0812">Transmembrane</keyword>
<evidence type="ECO:0000313" key="5">
    <source>
        <dbReference type="Proteomes" id="UP000549009"/>
    </source>
</evidence>
<feature type="compositionally biased region" description="Low complexity" evidence="1">
    <location>
        <begin position="865"/>
        <end position="880"/>
    </location>
</feature>
<feature type="transmembrane region" description="Helical" evidence="2">
    <location>
        <begin position="110"/>
        <end position="131"/>
    </location>
</feature>
<gene>
    <name evidence="4" type="ORF">FHS40_008490</name>
</gene>
<dbReference type="Gene3D" id="3.10.350.10">
    <property type="entry name" value="LysM domain"/>
    <property type="match status" value="1"/>
</dbReference>
<feature type="region of interest" description="Disordered" evidence="1">
    <location>
        <begin position="430"/>
        <end position="455"/>
    </location>
</feature>
<dbReference type="SMART" id="SM00257">
    <property type="entry name" value="LysM"/>
    <property type="match status" value="2"/>
</dbReference>
<dbReference type="InterPro" id="IPR018392">
    <property type="entry name" value="LysM"/>
</dbReference>
<dbReference type="SMART" id="SM01043">
    <property type="entry name" value="BTAD"/>
    <property type="match status" value="1"/>
</dbReference>
<feature type="compositionally biased region" description="Basic and acidic residues" evidence="1">
    <location>
        <begin position="358"/>
        <end position="375"/>
    </location>
</feature>
<feature type="compositionally biased region" description="Low complexity" evidence="1">
    <location>
        <begin position="806"/>
        <end position="820"/>
    </location>
</feature>
<dbReference type="RefSeq" id="WP_184926355.1">
    <property type="nucleotide sequence ID" value="NZ_BMSQ01000030.1"/>
</dbReference>
<name>A0A7W8EXS1_STRST</name>
<comment type="caution">
    <text evidence="4">The sequence shown here is derived from an EMBL/GenBank/DDBJ whole genome shotgun (WGS) entry which is preliminary data.</text>
</comment>
<protein>
    <submittedName>
        <fullName evidence="4">LysM repeat protein</fullName>
    </submittedName>
</protein>
<keyword evidence="5" id="KW-1185">Reference proteome</keyword>
<feature type="domain" description="LysM" evidence="3">
    <location>
        <begin position="257"/>
        <end position="314"/>
    </location>
</feature>
<keyword evidence="2" id="KW-1133">Transmembrane helix</keyword>
<evidence type="ECO:0000313" key="4">
    <source>
        <dbReference type="EMBL" id="MBB5109362.1"/>
    </source>
</evidence>
<dbReference type="InterPro" id="IPR005158">
    <property type="entry name" value="BTAD"/>
</dbReference>
<accession>A0A7W8EXS1</accession>
<dbReference type="AlphaFoldDB" id="A0A7W8EXS1"/>
<sequence>MPRTRAHSGLLPLRLLRAAASLAALLALLAGIPWVLASAGTLPHRMPSTSALTDTLTTRDDGGHLLFTLLTLLAWGGWAWFVLGLAAEIPQSLRRRPARRHRRLGAPQRLAGFLLGGLLILPASAAVASPASTVTATAPQRPSHDLGTPPSTPAPGERTADSTATPNPPPGPVHVVGDTGETVWDLAVTYLGSGPRAQEIRRLNPGLPQGPLLPPGLEIRLPSDARRPDPGALQLTAEKKPLSSPSPPDPAAARTERTHTVRPGESLSRIAEQETGDASAWPRLYDATRNRRQPDGAPRLRDPDLIYPGQKITIPGTAGPPPGSSPEDDGEHQLPRQPSEGPDKDGARDGQGQSSALPEHRERQPPAPADPERDPPPPAPSTPAPAPAHEPGSSPALFTTVRTTGVLASLAAAVTLALAIRRILQRRRARPGQRIAMPPEPSATEAQLAQAAQAPEAHGIHRLDLALRALAAQAAQNDIKVPGIRGARITRSTAQILPADAAATPMKPFTQGPGPWWHVDHDTDLPADAADHAAPHPGLATIGSDAAGDLMLLNLPHSGVILLDGDRGPREEVLSSLALELAMSPWAADVEIVVAGFGAGLHHLLPTARIAHMATGADAARDFAERLLEAHQEHEASLRRSPYLILCADDLDSDSAWSIAETLSHTTDLMKVAVIAPSPNATLLVDESERLNTDDHQPQHIYSLETDVTLQRLTPQAYQDITAALAVSGEEPRPAEGAWQHVPSEAQPPATAAPPAAPRTNPTAGTSSTKPHDSTAGSPHTITMIKPSSARSAPPEPGPDSLGVYPALLAASADPAAIPQPTLPRRPRGTPAADGEDTVKPHAHTTAAAAHRPSEVPPSATGDDLSSNLSSTASASTAAAPETPRIQVLGPVTISGVAPSKHGTREAQLAALLHLRPGRDADAVCADMDPSSPWTPETLNARLGGLRRSLGNDADGNPYVPRRSVKSDPFQLSEKICCDWHAFRQAAERELPRGPAGLPQLEAALCLVRGRPFGSQTLPWSEPLRQEMTMRIVAVAHTVATHRLQQGPQQDLSLARRAVSTGLEADEYAELLFRDWFRIESAAGNRSGLNAAIARLEQINRSLDLPMELETEQLLRVLLTRPNTSRPISDQRC</sequence>
<organism evidence="4 5">
    <name type="scientific">Streptomyces spectabilis</name>
    <dbReference type="NCBI Taxonomy" id="68270"/>
    <lineage>
        <taxon>Bacteria</taxon>
        <taxon>Bacillati</taxon>
        <taxon>Actinomycetota</taxon>
        <taxon>Actinomycetes</taxon>
        <taxon>Kitasatosporales</taxon>
        <taxon>Streptomycetaceae</taxon>
        <taxon>Streptomyces</taxon>
    </lineage>
</organism>
<evidence type="ECO:0000256" key="2">
    <source>
        <dbReference type="SAM" id="Phobius"/>
    </source>
</evidence>
<feature type="transmembrane region" description="Helical" evidence="2">
    <location>
        <begin position="65"/>
        <end position="89"/>
    </location>
</feature>
<feature type="compositionally biased region" description="Pro residues" evidence="1">
    <location>
        <begin position="376"/>
        <end position="388"/>
    </location>
</feature>
<dbReference type="PROSITE" id="PS51782">
    <property type="entry name" value="LYSM"/>
    <property type="match status" value="1"/>
</dbReference>